<evidence type="ECO:0000313" key="2">
    <source>
        <dbReference type="EMBL" id="CAI8052109.1"/>
    </source>
</evidence>
<dbReference type="AlphaFoldDB" id="A0AA35TQ60"/>
<reference evidence="2" key="1">
    <citation type="submission" date="2023-03" db="EMBL/GenBank/DDBJ databases">
        <authorList>
            <person name="Steffen K."/>
            <person name="Cardenas P."/>
        </authorList>
    </citation>
    <scope>NUCLEOTIDE SEQUENCE</scope>
</reference>
<gene>
    <name evidence="2" type="ORF">GBAR_LOCUS28525</name>
</gene>
<protein>
    <submittedName>
        <fullName evidence="2">Uncharacterized protein</fullName>
    </submittedName>
</protein>
<feature type="region of interest" description="Disordered" evidence="1">
    <location>
        <begin position="1"/>
        <end position="29"/>
    </location>
</feature>
<dbReference type="Proteomes" id="UP001174909">
    <property type="component" value="Unassembled WGS sequence"/>
</dbReference>
<comment type="caution">
    <text evidence="2">The sequence shown here is derived from an EMBL/GenBank/DDBJ whole genome shotgun (WGS) entry which is preliminary data.</text>
</comment>
<organism evidence="2 3">
    <name type="scientific">Geodia barretti</name>
    <name type="common">Barrett's horny sponge</name>
    <dbReference type="NCBI Taxonomy" id="519541"/>
    <lineage>
        <taxon>Eukaryota</taxon>
        <taxon>Metazoa</taxon>
        <taxon>Porifera</taxon>
        <taxon>Demospongiae</taxon>
        <taxon>Heteroscleromorpha</taxon>
        <taxon>Tetractinellida</taxon>
        <taxon>Astrophorina</taxon>
        <taxon>Geodiidae</taxon>
        <taxon>Geodia</taxon>
    </lineage>
</organism>
<name>A0AA35TQ60_GEOBA</name>
<evidence type="ECO:0000256" key="1">
    <source>
        <dbReference type="SAM" id="MobiDB-lite"/>
    </source>
</evidence>
<evidence type="ECO:0000313" key="3">
    <source>
        <dbReference type="Proteomes" id="UP001174909"/>
    </source>
</evidence>
<accession>A0AA35TQ60</accession>
<proteinExistence type="predicted"/>
<sequence>DGSRHGHLLHAAVGSGADSDASESHVGEDERPQLWILGEKAFRGHFSCCGSRQSDLAGLSVATVQDEDDDQGPSSLRWVRVCVCVWVAPQKCYNNVRMRASC</sequence>
<feature type="non-terminal residue" evidence="2">
    <location>
        <position position="1"/>
    </location>
</feature>
<keyword evidence="3" id="KW-1185">Reference proteome</keyword>
<dbReference type="EMBL" id="CASHTH010003985">
    <property type="protein sequence ID" value="CAI8052109.1"/>
    <property type="molecule type" value="Genomic_DNA"/>
</dbReference>